<gene>
    <name evidence="1" type="ORF">MILVUS5_LOCUS8887</name>
</gene>
<protein>
    <submittedName>
        <fullName evidence="1">Uncharacterized protein</fullName>
    </submittedName>
</protein>
<comment type="caution">
    <text evidence="1">The sequence shown here is derived from an EMBL/GenBank/DDBJ whole genome shotgun (WGS) entry which is preliminary data.</text>
</comment>
<reference evidence="1" key="1">
    <citation type="submission" date="2023-10" db="EMBL/GenBank/DDBJ databases">
        <authorList>
            <person name="Rodriguez Cubillos JULIANA M."/>
            <person name="De Vega J."/>
        </authorList>
    </citation>
    <scope>NUCLEOTIDE SEQUENCE</scope>
</reference>
<name>A0ACB0J1F9_TRIPR</name>
<evidence type="ECO:0000313" key="2">
    <source>
        <dbReference type="Proteomes" id="UP001177021"/>
    </source>
</evidence>
<accession>A0ACB0J1F9</accession>
<dbReference type="Proteomes" id="UP001177021">
    <property type="component" value="Unassembled WGS sequence"/>
</dbReference>
<dbReference type="EMBL" id="CASHSV030000024">
    <property type="protein sequence ID" value="CAJ2638736.1"/>
    <property type="molecule type" value="Genomic_DNA"/>
</dbReference>
<organism evidence="1 2">
    <name type="scientific">Trifolium pratense</name>
    <name type="common">Red clover</name>
    <dbReference type="NCBI Taxonomy" id="57577"/>
    <lineage>
        <taxon>Eukaryota</taxon>
        <taxon>Viridiplantae</taxon>
        <taxon>Streptophyta</taxon>
        <taxon>Embryophyta</taxon>
        <taxon>Tracheophyta</taxon>
        <taxon>Spermatophyta</taxon>
        <taxon>Magnoliopsida</taxon>
        <taxon>eudicotyledons</taxon>
        <taxon>Gunneridae</taxon>
        <taxon>Pentapetalae</taxon>
        <taxon>rosids</taxon>
        <taxon>fabids</taxon>
        <taxon>Fabales</taxon>
        <taxon>Fabaceae</taxon>
        <taxon>Papilionoideae</taxon>
        <taxon>50 kb inversion clade</taxon>
        <taxon>NPAAA clade</taxon>
        <taxon>Hologalegina</taxon>
        <taxon>IRL clade</taxon>
        <taxon>Trifolieae</taxon>
        <taxon>Trifolium</taxon>
    </lineage>
</organism>
<proteinExistence type="predicted"/>
<evidence type="ECO:0000313" key="1">
    <source>
        <dbReference type="EMBL" id="CAJ2638736.1"/>
    </source>
</evidence>
<keyword evidence="2" id="KW-1185">Reference proteome</keyword>
<sequence>MGRSQSRLRRNKHELLRSKKWKAQRKNLSRKSTLTITKFLLIPELMRLISCTMKKAMATDMGSGQELRKKGGKKKNERVKRKGKKRSSY</sequence>